<dbReference type="PANTHER" id="PTHR35394">
    <property type="entry name" value="DUF3176 DOMAIN-CONTAINING PROTEIN"/>
    <property type="match status" value="1"/>
</dbReference>
<keyword evidence="1" id="KW-1133">Transmembrane helix</keyword>
<evidence type="ECO:0000313" key="7">
    <source>
        <dbReference type="Proteomes" id="UP000490939"/>
    </source>
</evidence>
<keyword evidence="1" id="KW-0812">Transmembrane</keyword>
<dbReference type="Proteomes" id="UP000490939">
    <property type="component" value="Unassembled WGS sequence"/>
</dbReference>
<sequence>MAADLERFDEASRGFSGSLVLLWKSLWHGYYQNPTVLLGAMVTVLMAAFMTSTQQAVGVAQRQLPAGAIAHLPRALQYSNPDTGAVAWDNFGGGNDRMDMYMRAAIKSAAVQNYQSHSNVTGLCPTNECSWEEFTTLAVCTSVEDVSSSIVIDHQDEDIPVFTVQALKDINRPPLQGDNGVHFTFWADTLHFPGLLDGPTRNSSATTKVPHNGIAALSETYILYYPACENRKPENEIVTPVRSNPKEWRALKGTMTICLQTLRAKYTDGDMNTTVTREIQNLNWTSKPPVDVKGEDLTQTCAEYSGEEYCFWGRNWSQYGRRIGEVFNGTAVLIEDGDDSYDPEDWMITLASDVLGSSPSSCNGSKPLHLKGFETRFNNVAISITNAMRTATWSNTQVHGTAWETQAYLKINFLWLIFPGMLYCLITIFIFSTITERTGAPIWKSSPLAYLQCMGEGGVLRSSKEVEKRASGWKVTLREGEAGWRLVDQQRDE</sequence>
<comment type="caution">
    <text evidence="2">The sequence shown here is derived from an EMBL/GenBank/DDBJ whole genome shotgun (WGS) entry which is preliminary data.</text>
</comment>
<evidence type="ECO:0000313" key="3">
    <source>
        <dbReference type="EMBL" id="KAE9982540.1"/>
    </source>
</evidence>
<protein>
    <submittedName>
        <fullName evidence="2">Uncharacterized protein</fullName>
    </submittedName>
</protein>
<accession>A0A8H3UKG4</accession>
<evidence type="ECO:0000313" key="4">
    <source>
        <dbReference type="EMBL" id="KAE9990441.1"/>
    </source>
</evidence>
<keyword evidence="7" id="KW-1185">Reference proteome</keyword>
<dbReference type="AlphaFoldDB" id="A0A8H3UKG4"/>
<dbReference type="EMBL" id="WNWR01000137">
    <property type="protein sequence ID" value="KAE9990441.1"/>
    <property type="molecule type" value="Genomic_DNA"/>
</dbReference>
<dbReference type="EMBL" id="WNWS01000074">
    <property type="protein sequence ID" value="KAE9982540.1"/>
    <property type="molecule type" value="Genomic_DNA"/>
</dbReference>
<feature type="transmembrane region" description="Helical" evidence="1">
    <location>
        <begin position="413"/>
        <end position="434"/>
    </location>
</feature>
<dbReference type="Proteomes" id="UP000433883">
    <property type="component" value="Unassembled WGS sequence"/>
</dbReference>
<keyword evidence="1" id="KW-0472">Membrane</keyword>
<proteinExistence type="predicted"/>
<evidence type="ECO:0000313" key="5">
    <source>
        <dbReference type="Proteomes" id="UP000433883"/>
    </source>
</evidence>
<gene>
    <name evidence="2" type="ORF">BLS_004600</name>
    <name evidence="4" type="ORF">EG327_001394</name>
    <name evidence="3" type="ORF">EG328_010822</name>
</gene>
<evidence type="ECO:0000313" key="2">
    <source>
        <dbReference type="EMBL" id="KAE9971173.1"/>
    </source>
</evidence>
<dbReference type="Pfam" id="PF11374">
    <property type="entry name" value="DUF3176"/>
    <property type="match status" value="1"/>
</dbReference>
<evidence type="ECO:0000313" key="6">
    <source>
        <dbReference type="Proteomes" id="UP000447873"/>
    </source>
</evidence>
<organism evidence="2 5">
    <name type="scientific">Venturia inaequalis</name>
    <name type="common">Apple scab fungus</name>
    <dbReference type="NCBI Taxonomy" id="5025"/>
    <lineage>
        <taxon>Eukaryota</taxon>
        <taxon>Fungi</taxon>
        <taxon>Dikarya</taxon>
        <taxon>Ascomycota</taxon>
        <taxon>Pezizomycotina</taxon>
        <taxon>Dothideomycetes</taxon>
        <taxon>Pleosporomycetidae</taxon>
        <taxon>Venturiales</taxon>
        <taxon>Venturiaceae</taxon>
        <taxon>Venturia</taxon>
    </lineage>
</organism>
<name>A0A8H3UKG4_VENIN</name>
<dbReference type="OrthoDB" id="5242705at2759"/>
<dbReference type="InterPro" id="IPR021514">
    <property type="entry name" value="DUF3176"/>
</dbReference>
<dbReference type="Proteomes" id="UP000447873">
    <property type="component" value="Unassembled WGS sequence"/>
</dbReference>
<dbReference type="PANTHER" id="PTHR35394:SF5">
    <property type="entry name" value="DUF3176 DOMAIN-CONTAINING PROTEIN"/>
    <property type="match status" value="1"/>
</dbReference>
<evidence type="ECO:0000256" key="1">
    <source>
        <dbReference type="SAM" id="Phobius"/>
    </source>
</evidence>
<dbReference type="EMBL" id="WNWQ01000302">
    <property type="protein sequence ID" value="KAE9971173.1"/>
    <property type="molecule type" value="Genomic_DNA"/>
</dbReference>
<reference evidence="2 5" key="1">
    <citation type="submission" date="2019-11" db="EMBL/GenBank/DDBJ databases">
        <title>Venturia inaequalis Genome Resource.</title>
        <authorList>
            <person name="Lichtner F.J."/>
        </authorList>
    </citation>
    <scope>NUCLEOTIDE SEQUENCE [LARGE SCALE GENOMIC DNA]</scope>
    <source>
        <strain evidence="3 6">120213</strain>
        <strain evidence="2">Bline_iso_100314</strain>
        <strain evidence="4 7">DMI_063113</strain>
    </source>
</reference>